<dbReference type="Pfam" id="PF00456">
    <property type="entry name" value="Transketolase_N"/>
    <property type="match status" value="1"/>
</dbReference>
<comment type="similarity">
    <text evidence="2">Belongs to the transketolase family.</text>
</comment>
<dbReference type="CDD" id="cd02012">
    <property type="entry name" value="TPP_TK"/>
    <property type="match status" value="1"/>
</dbReference>
<evidence type="ECO:0000259" key="4">
    <source>
        <dbReference type="Pfam" id="PF00456"/>
    </source>
</evidence>
<accession>A0A1F8FJU4</accession>
<comment type="cofactor">
    <cofactor evidence="1">
        <name>thiamine diphosphate</name>
        <dbReference type="ChEBI" id="CHEBI:58937"/>
    </cofactor>
</comment>
<evidence type="ECO:0000313" key="5">
    <source>
        <dbReference type="EMBL" id="OGN13332.1"/>
    </source>
</evidence>
<keyword evidence="3" id="KW-0786">Thiamine pyrophosphate</keyword>
<dbReference type="PANTHER" id="PTHR47514">
    <property type="entry name" value="TRANSKETOLASE N-TERMINAL SECTION-RELATED"/>
    <property type="match status" value="1"/>
</dbReference>
<protein>
    <submittedName>
        <fullName evidence="5">Transketolase</fullName>
    </submittedName>
</protein>
<comment type="caution">
    <text evidence="5">The sequence shown here is derived from an EMBL/GenBank/DDBJ whole genome shotgun (WGS) entry which is preliminary data.</text>
</comment>
<sequence>MPQYISEEKIQELEMKANEARQLLISTLVEAGSGHTAGPLGMADIFTAMYFHVLNHNPKDPIWAERDRLILSNGHICPIRYVVMAMAGYFPLEELKTLRKFGTRLQGHPERERLPAVETTSGPLGSGLGQAAGYAYAARMDEKKFRVYCFMSDAEQAAGATWESAMFAGKNKLSNLTAVIDRNNIQIDGMTENIMPLEPLRSKYEAFNWHVLEVDGHNIEQFVDAIEETKAIYEKPTVIIAHTIPGKGVDFMEFDYLWHGNPPGKVKDDPDAPPPEKQAKEALRQLRTLGGKIKSEHE</sequence>
<dbReference type="SUPFAM" id="SSF52518">
    <property type="entry name" value="Thiamin diphosphate-binding fold (THDP-binding)"/>
    <property type="match status" value="1"/>
</dbReference>
<evidence type="ECO:0000256" key="1">
    <source>
        <dbReference type="ARBA" id="ARBA00001964"/>
    </source>
</evidence>
<evidence type="ECO:0000313" key="6">
    <source>
        <dbReference type="Proteomes" id="UP000176581"/>
    </source>
</evidence>
<dbReference type="InterPro" id="IPR005474">
    <property type="entry name" value="Transketolase_N"/>
</dbReference>
<dbReference type="Proteomes" id="UP000176581">
    <property type="component" value="Unassembled WGS sequence"/>
</dbReference>
<feature type="domain" description="Transketolase N-terminal" evidence="4">
    <location>
        <begin position="17"/>
        <end position="263"/>
    </location>
</feature>
<evidence type="ECO:0000256" key="3">
    <source>
        <dbReference type="ARBA" id="ARBA00023052"/>
    </source>
</evidence>
<dbReference type="EMBL" id="MGJV01000044">
    <property type="protein sequence ID" value="OGN13332.1"/>
    <property type="molecule type" value="Genomic_DNA"/>
</dbReference>
<proteinExistence type="inferred from homology"/>
<reference evidence="5 6" key="1">
    <citation type="journal article" date="2016" name="Nat. Commun.">
        <title>Thousands of microbial genomes shed light on interconnected biogeochemical processes in an aquifer system.</title>
        <authorList>
            <person name="Anantharaman K."/>
            <person name="Brown C.T."/>
            <person name="Hug L.A."/>
            <person name="Sharon I."/>
            <person name="Castelle C.J."/>
            <person name="Probst A.J."/>
            <person name="Thomas B.C."/>
            <person name="Singh A."/>
            <person name="Wilkins M.J."/>
            <person name="Karaoz U."/>
            <person name="Brodie E.L."/>
            <person name="Williams K.H."/>
            <person name="Hubbard S.S."/>
            <person name="Banfield J.F."/>
        </authorList>
    </citation>
    <scope>NUCLEOTIDE SEQUENCE [LARGE SCALE GENOMIC DNA]</scope>
</reference>
<dbReference type="Gene3D" id="3.40.50.970">
    <property type="match status" value="1"/>
</dbReference>
<name>A0A1F8FJU4_9BACT</name>
<dbReference type="InterPro" id="IPR029061">
    <property type="entry name" value="THDP-binding"/>
</dbReference>
<organism evidence="5 6">
    <name type="scientific">Candidatus Yanofskybacteria bacterium RIFCSPHIGHO2_02_FULL_43_22</name>
    <dbReference type="NCBI Taxonomy" id="1802681"/>
    <lineage>
        <taxon>Bacteria</taxon>
        <taxon>Candidatus Yanofskyibacteriota</taxon>
    </lineage>
</organism>
<dbReference type="PANTHER" id="PTHR47514:SF1">
    <property type="entry name" value="TRANSKETOLASE N-TERMINAL SECTION-RELATED"/>
    <property type="match status" value="1"/>
</dbReference>
<evidence type="ECO:0000256" key="2">
    <source>
        <dbReference type="ARBA" id="ARBA00007131"/>
    </source>
</evidence>
<dbReference type="AlphaFoldDB" id="A0A1F8FJU4"/>
<gene>
    <name evidence="5" type="ORF">A3J47_03705</name>
</gene>